<dbReference type="Proteomes" id="UP000054018">
    <property type="component" value="Unassembled WGS sequence"/>
</dbReference>
<reference evidence="1 2" key="1">
    <citation type="submission" date="2014-04" db="EMBL/GenBank/DDBJ databases">
        <authorList>
            <consortium name="DOE Joint Genome Institute"/>
            <person name="Kuo A."/>
            <person name="Kohler A."/>
            <person name="Costa M.D."/>
            <person name="Nagy L.G."/>
            <person name="Floudas D."/>
            <person name="Copeland A."/>
            <person name="Barry K.W."/>
            <person name="Cichocki N."/>
            <person name="Veneault-Fourrey C."/>
            <person name="LaButti K."/>
            <person name="Lindquist E.A."/>
            <person name="Lipzen A."/>
            <person name="Lundell T."/>
            <person name="Morin E."/>
            <person name="Murat C."/>
            <person name="Sun H."/>
            <person name="Tunlid A."/>
            <person name="Henrissat B."/>
            <person name="Grigoriev I.V."/>
            <person name="Hibbett D.S."/>
            <person name="Martin F."/>
            <person name="Nordberg H.P."/>
            <person name="Cantor M.N."/>
            <person name="Hua S.X."/>
        </authorList>
    </citation>
    <scope>NUCLEOTIDE SEQUENCE [LARGE SCALE GENOMIC DNA]</scope>
    <source>
        <strain evidence="1 2">441</strain>
    </source>
</reference>
<proteinExistence type="predicted"/>
<sequence length="194" mass="21457">MSTNTTTHTPMVSKEVAATKDFNEIIKQPSQFQIGWGMMCVADGNNLGHGPQMEIMNLQQAKSTCHHGQNEHEKADAEKAVEKLSTKLGQQAVWLVDFYNHDEMEKAPEGSVMLLHLSANTMHPEKVDSDTEKLKTLLHLLYGLGFSHTSDAVNSLDFLSMKNANILAKSFASSWCEMMDAGQTELASLESTQD</sequence>
<reference evidence="2" key="2">
    <citation type="submission" date="2015-01" db="EMBL/GenBank/DDBJ databases">
        <title>Evolutionary Origins and Diversification of the Mycorrhizal Mutualists.</title>
        <authorList>
            <consortium name="DOE Joint Genome Institute"/>
            <consortium name="Mycorrhizal Genomics Consortium"/>
            <person name="Kohler A."/>
            <person name="Kuo A."/>
            <person name="Nagy L.G."/>
            <person name="Floudas D."/>
            <person name="Copeland A."/>
            <person name="Barry K.W."/>
            <person name="Cichocki N."/>
            <person name="Veneault-Fourrey C."/>
            <person name="LaButti K."/>
            <person name="Lindquist E.A."/>
            <person name="Lipzen A."/>
            <person name="Lundell T."/>
            <person name="Morin E."/>
            <person name="Murat C."/>
            <person name="Riley R."/>
            <person name="Ohm R."/>
            <person name="Sun H."/>
            <person name="Tunlid A."/>
            <person name="Henrissat B."/>
            <person name="Grigoriev I.V."/>
            <person name="Hibbett D.S."/>
            <person name="Martin F."/>
        </authorList>
    </citation>
    <scope>NUCLEOTIDE SEQUENCE [LARGE SCALE GENOMIC DNA]</scope>
    <source>
        <strain evidence="2">441</strain>
    </source>
</reference>
<gene>
    <name evidence="1" type="ORF">PISMIDRAFT_641473</name>
</gene>
<accession>A0A0C9Z8U5</accession>
<organism evidence="1 2">
    <name type="scientific">Pisolithus microcarpus 441</name>
    <dbReference type="NCBI Taxonomy" id="765257"/>
    <lineage>
        <taxon>Eukaryota</taxon>
        <taxon>Fungi</taxon>
        <taxon>Dikarya</taxon>
        <taxon>Basidiomycota</taxon>
        <taxon>Agaricomycotina</taxon>
        <taxon>Agaricomycetes</taxon>
        <taxon>Agaricomycetidae</taxon>
        <taxon>Boletales</taxon>
        <taxon>Sclerodermatineae</taxon>
        <taxon>Pisolithaceae</taxon>
        <taxon>Pisolithus</taxon>
    </lineage>
</organism>
<name>A0A0C9Z8U5_9AGAM</name>
<keyword evidence="2" id="KW-1185">Reference proteome</keyword>
<dbReference type="EMBL" id="KN833706">
    <property type="protein sequence ID" value="KIK25736.1"/>
    <property type="molecule type" value="Genomic_DNA"/>
</dbReference>
<evidence type="ECO:0000313" key="1">
    <source>
        <dbReference type="EMBL" id="KIK25736.1"/>
    </source>
</evidence>
<protein>
    <submittedName>
        <fullName evidence="1">Uncharacterized protein</fullName>
    </submittedName>
</protein>
<evidence type="ECO:0000313" key="2">
    <source>
        <dbReference type="Proteomes" id="UP000054018"/>
    </source>
</evidence>
<dbReference type="AlphaFoldDB" id="A0A0C9Z8U5"/>
<dbReference type="OrthoDB" id="2634362at2759"/>
<dbReference type="HOGENOM" id="CLU_1402942_0_0_1"/>